<evidence type="ECO:0000313" key="5">
    <source>
        <dbReference type="Proteomes" id="UP001190452"/>
    </source>
</evidence>
<evidence type="ECO:0000256" key="1">
    <source>
        <dbReference type="SAM" id="MobiDB-lite"/>
    </source>
</evidence>
<feature type="region of interest" description="Disordered" evidence="1">
    <location>
        <begin position="192"/>
        <end position="214"/>
    </location>
</feature>
<gene>
    <name evidence="3" type="ORF">R77569_03219</name>
    <name evidence="2" type="ORF">R77591_03364</name>
</gene>
<accession>A0AAD2EJD3</accession>
<evidence type="ECO:0000313" key="2">
    <source>
        <dbReference type="EMBL" id="CAJ0689122.1"/>
    </source>
</evidence>
<dbReference type="EMBL" id="CATVXE010000015">
    <property type="protein sequence ID" value="CAJ0689122.1"/>
    <property type="molecule type" value="Genomic_DNA"/>
</dbReference>
<dbReference type="AlphaFoldDB" id="A0AAD2EJD3"/>
<dbReference type="Proteomes" id="UP001190002">
    <property type="component" value="Unassembled WGS sequence"/>
</dbReference>
<organism evidence="2 4">
    <name type="scientific">Ralstonia mannitolilytica</name>
    <dbReference type="NCBI Taxonomy" id="105219"/>
    <lineage>
        <taxon>Bacteria</taxon>
        <taxon>Pseudomonadati</taxon>
        <taxon>Pseudomonadota</taxon>
        <taxon>Betaproteobacteria</taxon>
        <taxon>Burkholderiales</taxon>
        <taxon>Burkholderiaceae</taxon>
        <taxon>Ralstonia</taxon>
    </lineage>
</organism>
<sequence length="252" mass="26734">MAHAQHRTALSGPALIRLLARLTDVDVRESAQPLSDRLSQWLSWTDAITLSTALTAGPPALASSGSRIGPADADGMCSRVRTALAKAIASTCAPEPRTGALGRQPVQGTAVAAADYADFRQRYVLMQDRMELEIGGLRGRLRRVLAAATPDLARLAVLDASMEQALGARERTLLGTVPTLLGPHFERLRAAAEAGGAAEATERQDGASAAPHPTPSRAWLEAFRKDMQSVLLAELDVRFQPVDGLLAALRSC</sequence>
<comment type="caution">
    <text evidence="2">The sequence shown here is derived from an EMBL/GenBank/DDBJ whole genome shotgun (WGS) entry which is preliminary data.</text>
</comment>
<dbReference type="EMBL" id="CAUDKV010000014">
    <property type="protein sequence ID" value="CAJ0880983.1"/>
    <property type="molecule type" value="Genomic_DNA"/>
</dbReference>
<dbReference type="InterPro" id="IPR021783">
    <property type="entry name" value="DUF3348"/>
</dbReference>
<dbReference type="Proteomes" id="UP001190452">
    <property type="component" value="Unassembled WGS sequence"/>
</dbReference>
<evidence type="ECO:0000313" key="3">
    <source>
        <dbReference type="EMBL" id="CAJ0880983.1"/>
    </source>
</evidence>
<protein>
    <recommendedName>
        <fullName evidence="6">DUF3348 domain-containing protein</fullName>
    </recommendedName>
</protein>
<dbReference type="Pfam" id="PF11828">
    <property type="entry name" value="DUF3348"/>
    <property type="match status" value="1"/>
</dbReference>
<evidence type="ECO:0008006" key="6">
    <source>
        <dbReference type="Google" id="ProtNLM"/>
    </source>
</evidence>
<proteinExistence type="predicted"/>
<reference evidence="2 5" key="1">
    <citation type="submission" date="2023-07" db="EMBL/GenBank/DDBJ databases">
        <authorList>
            <person name="Peeters C."/>
        </authorList>
    </citation>
    <scope>NUCLEOTIDE SEQUENCE</scope>
    <source>
        <strain evidence="3 5">R-77569</strain>
        <strain evidence="2">R-77591</strain>
    </source>
</reference>
<dbReference type="RefSeq" id="WP_104564862.1">
    <property type="nucleotide sequence ID" value="NZ_CATVXE010000015.1"/>
</dbReference>
<evidence type="ECO:0000313" key="4">
    <source>
        <dbReference type="Proteomes" id="UP001190002"/>
    </source>
</evidence>
<name>A0AAD2EJD3_9RALS</name>
<keyword evidence="5" id="KW-1185">Reference proteome</keyword>